<gene>
    <name evidence="3" type="ORF">CLV84_2916</name>
</gene>
<protein>
    <submittedName>
        <fullName evidence="3">Uncharacterized protein</fullName>
    </submittedName>
</protein>
<dbReference type="Proteomes" id="UP000237662">
    <property type="component" value="Unassembled WGS sequence"/>
</dbReference>
<sequence length="143" mass="16502">MRTLIKLILIMVVGLLAYNFFYGTLEEQEQSRLIVDKAKDLGSDAWNLLKTEREKMQQGKYDDALEELEDLYGTLRQEARELSNTDFTRELEKLTDRRSALEKTLDKGGELTDSAQRELKKLAKDTEDLMHEMEAKSQSGAPR</sequence>
<evidence type="ECO:0000313" key="4">
    <source>
        <dbReference type="Proteomes" id="UP000237662"/>
    </source>
</evidence>
<organism evidence="3 4">
    <name type="scientific">Neolewinella xylanilytica</name>
    <dbReference type="NCBI Taxonomy" id="1514080"/>
    <lineage>
        <taxon>Bacteria</taxon>
        <taxon>Pseudomonadati</taxon>
        <taxon>Bacteroidota</taxon>
        <taxon>Saprospiria</taxon>
        <taxon>Saprospirales</taxon>
        <taxon>Lewinellaceae</taxon>
        <taxon>Neolewinella</taxon>
    </lineage>
</organism>
<name>A0A2S6I4I4_9BACT</name>
<keyword evidence="2" id="KW-0472">Membrane</keyword>
<evidence type="ECO:0000256" key="2">
    <source>
        <dbReference type="SAM" id="Phobius"/>
    </source>
</evidence>
<feature type="compositionally biased region" description="Basic and acidic residues" evidence="1">
    <location>
        <begin position="124"/>
        <end position="135"/>
    </location>
</feature>
<keyword evidence="2" id="KW-1133">Transmembrane helix</keyword>
<evidence type="ECO:0000313" key="3">
    <source>
        <dbReference type="EMBL" id="PPK85999.1"/>
    </source>
</evidence>
<keyword evidence="2" id="KW-0812">Transmembrane</keyword>
<feature type="region of interest" description="Disordered" evidence="1">
    <location>
        <begin position="124"/>
        <end position="143"/>
    </location>
</feature>
<evidence type="ECO:0000256" key="1">
    <source>
        <dbReference type="SAM" id="MobiDB-lite"/>
    </source>
</evidence>
<keyword evidence="4" id="KW-1185">Reference proteome</keyword>
<dbReference type="OrthoDB" id="8547472at2"/>
<dbReference type="RefSeq" id="WP_104420470.1">
    <property type="nucleotide sequence ID" value="NZ_PTJC01000006.1"/>
</dbReference>
<dbReference type="AlphaFoldDB" id="A0A2S6I4I4"/>
<proteinExistence type="predicted"/>
<dbReference type="EMBL" id="PTJC01000006">
    <property type="protein sequence ID" value="PPK85999.1"/>
    <property type="molecule type" value="Genomic_DNA"/>
</dbReference>
<accession>A0A2S6I4I4</accession>
<comment type="caution">
    <text evidence="3">The sequence shown here is derived from an EMBL/GenBank/DDBJ whole genome shotgun (WGS) entry which is preliminary data.</text>
</comment>
<reference evidence="3 4" key="1">
    <citation type="submission" date="2018-02" db="EMBL/GenBank/DDBJ databases">
        <title>Genomic Encyclopedia of Archaeal and Bacterial Type Strains, Phase II (KMG-II): from individual species to whole genera.</title>
        <authorList>
            <person name="Goeker M."/>
        </authorList>
    </citation>
    <scope>NUCLEOTIDE SEQUENCE [LARGE SCALE GENOMIC DNA]</scope>
    <source>
        <strain evidence="3 4">DSM 29526</strain>
    </source>
</reference>
<feature type="transmembrane region" description="Helical" evidence="2">
    <location>
        <begin position="7"/>
        <end position="25"/>
    </location>
</feature>